<reference evidence="2 3" key="1">
    <citation type="submission" date="2021-05" db="EMBL/GenBank/DDBJ databases">
        <title>A novel Methanospirillum isolate from a pyrite-forming mixed culture.</title>
        <authorList>
            <person name="Bunk B."/>
            <person name="Sproer C."/>
            <person name="Spring S."/>
            <person name="Pester M."/>
        </authorList>
    </citation>
    <scope>NUCLEOTIDE SEQUENCE [LARGE SCALE GENOMIC DNA]</scope>
    <source>
        <strain evidence="2 3">J.3.6.1-F.2.7.3</strain>
    </source>
</reference>
<sequence length="835" mass="92632">MNPHIPLLLAPAGSPDALKAACAAGADAVYLGGRQFGARQFAANFSDDELEDAIRYAHLRGIQVFVTVNTLITESEIPHVLKYLVFLYRIGVDAVLVQDIGLLSLAHRLIPGLHLHASTQMGVHNVPGALFAAKNGCKRIVLARELSGEEIKTISDACSGRDVDLEIFAHGALCYGYSGRCLFSSLLGGRSGNRGMCAQPCRKQYQFLIGKPDKWGRIDEADPFQNSRYLLSTKDLALYPVLDNIVNLPVAALKIEGRMRSPEYVGIVTSTYRKALDAIQNGTFVPQPEDFADLSIAFSRGFTSGYVSGSTCSEVMGRDYPGNRGYFIGTVLSYWKGKVQVHLNSEIIPRTGDGLVIRDREREEGLVLRENPDINGTVVELPSPFKAYKGAQVFITNRKELEKRIVNLLSHPDERFSGSYPISCSIVFSPEGQIFGTGEVRDQASHTHQFTFTSAEQVEAAKTRSLTQDQIREQLNKTGGTLFSFSGISISGEEGWFAPVRVLNALRREILNAAQEAILQSLIPHPDTISLVQKSNQDYLGTIRTNFPKQVTDSWLIVIVSSKSEAVAAIQAGADQVYLLWNPLLENIDGLSEKSDRWGIMVPGVIRQNELEAFVHFITNNQYSITHRFLVDSVGMGEYLSEKFPGSLISSYYGLPIANSAARYLCKEFEFCTLSPELSEQEIRDVLAQQNQSSPDVAICCQGLIEAIVSEDHLCACTTVNKDRSLVIRDEKKYTFPVICEHSGRTHIMNSSEHSLIDEVTTLQNLGIRRYILDARNRGEHYAENMTRLWKKVLQSNLHDKEKAKIREQIVRMSYGGITRSGYRRGLSGMKTNNG</sequence>
<accession>A0A8E7AYY8</accession>
<dbReference type="InterPro" id="IPR020988">
    <property type="entry name" value="Pept_U32_collagenase"/>
</dbReference>
<dbReference type="RefSeq" id="WP_214418833.1">
    <property type="nucleotide sequence ID" value="NZ_CP075546.1"/>
</dbReference>
<dbReference type="Proteomes" id="UP000680656">
    <property type="component" value="Chromosome"/>
</dbReference>
<dbReference type="GeneID" id="65097879"/>
<dbReference type="Pfam" id="PF01136">
    <property type="entry name" value="Peptidase_U32"/>
    <property type="match status" value="2"/>
</dbReference>
<dbReference type="Pfam" id="PF12392">
    <property type="entry name" value="DUF3656"/>
    <property type="match status" value="1"/>
</dbReference>
<dbReference type="InterPro" id="IPR051454">
    <property type="entry name" value="RNA/ubiquinone_mod_enzymes"/>
</dbReference>
<dbReference type="PANTHER" id="PTHR30217">
    <property type="entry name" value="PEPTIDASE U32 FAMILY"/>
    <property type="match status" value="1"/>
</dbReference>
<dbReference type="InterPro" id="IPR001539">
    <property type="entry name" value="Peptidase_U32"/>
</dbReference>
<feature type="domain" description="Peptidase U32 collagenase" evidence="1">
    <location>
        <begin position="393"/>
        <end position="518"/>
    </location>
</feature>
<keyword evidence="3" id="KW-1185">Reference proteome</keyword>
<gene>
    <name evidence="2" type="ORF">KHC33_11805</name>
</gene>
<protein>
    <submittedName>
        <fullName evidence="2">U32 family peptidase</fullName>
    </submittedName>
</protein>
<dbReference type="KEGG" id="mrtj:KHC33_11805"/>
<evidence type="ECO:0000259" key="1">
    <source>
        <dbReference type="Pfam" id="PF12392"/>
    </source>
</evidence>
<organism evidence="2 3">
    <name type="scientific">Methanospirillum purgamenti</name>
    <dbReference type="NCBI Taxonomy" id="2834276"/>
    <lineage>
        <taxon>Archaea</taxon>
        <taxon>Methanobacteriati</taxon>
        <taxon>Methanobacteriota</taxon>
        <taxon>Stenosarchaea group</taxon>
        <taxon>Methanomicrobia</taxon>
        <taxon>Methanomicrobiales</taxon>
        <taxon>Methanospirillaceae</taxon>
        <taxon>Methanospirillum</taxon>
    </lineage>
</organism>
<evidence type="ECO:0000313" key="2">
    <source>
        <dbReference type="EMBL" id="QVV88016.1"/>
    </source>
</evidence>
<name>A0A8E7AYY8_9EURY</name>
<evidence type="ECO:0000313" key="3">
    <source>
        <dbReference type="Proteomes" id="UP000680656"/>
    </source>
</evidence>
<dbReference type="AlphaFoldDB" id="A0A8E7AYY8"/>
<proteinExistence type="predicted"/>
<dbReference type="EMBL" id="CP075546">
    <property type="protein sequence ID" value="QVV88016.1"/>
    <property type="molecule type" value="Genomic_DNA"/>
</dbReference>
<dbReference type="PANTHER" id="PTHR30217:SF10">
    <property type="entry name" value="23S RRNA 5-HYDROXYCYTIDINE C2501 SYNTHASE"/>
    <property type="match status" value="1"/>
</dbReference>